<proteinExistence type="predicted"/>
<dbReference type="STRING" id="389348.PNK_0836"/>
<dbReference type="RefSeq" id="WP_032125338.1">
    <property type="nucleotide sequence ID" value="NZ_LN879502.1"/>
</dbReference>
<dbReference type="Gene3D" id="3.40.50.10110">
    <property type="entry name" value="DNA polymerase III subunit chi"/>
    <property type="match status" value="1"/>
</dbReference>
<evidence type="ECO:0000313" key="2">
    <source>
        <dbReference type="Proteomes" id="UP000069902"/>
    </source>
</evidence>
<gene>
    <name evidence="1" type="ORF">PNK_0836</name>
</gene>
<dbReference type="SUPFAM" id="SSF102400">
    <property type="entry name" value="DNA polymerase III chi subunit"/>
    <property type="match status" value="1"/>
</dbReference>
<name>A0A0U5JBI0_9BACT</name>
<protein>
    <recommendedName>
        <fullName evidence="3">DNA polymerase III subunit chi</fullName>
    </recommendedName>
</protein>
<dbReference type="KEGG" id="pnl:PNK_0836"/>
<dbReference type="InterPro" id="IPR036768">
    <property type="entry name" value="PolIII_chi_sf"/>
</dbReference>
<dbReference type="InParanoid" id="A0A0U5JBI0"/>
<dbReference type="Pfam" id="PF04364">
    <property type="entry name" value="DNA_pol3_chi"/>
    <property type="match status" value="1"/>
</dbReference>
<dbReference type="GO" id="GO:0032298">
    <property type="term" value="P:positive regulation of DNA-templated DNA replication initiation"/>
    <property type="evidence" value="ECO:0007669"/>
    <property type="project" value="TreeGrafter"/>
</dbReference>
<accession>A0A0U5JBI0</accession>
<dbReference type="PATRIC" id="fig|389348.3.peg.915"/>
<dbReference type="Proteomes" id="UP000069902">
    <property type="component" value="Chromosome cPNK"/>
</dbReference>
<reference evidence="2" key="1">
    <citation type="submission" date="2015-09" db="EMBL/GenBank/DDBJ databases">
        <authorList>
            <person name="Bertelli C."/>
        </authorList>
    </citation>
    <scope>NUCLEOTIDE SEQUENCE [LARGE SCALE GENOMIC DNA]</scope>
    <source>
        <strain evidence="2">KNic</strain>
    </source>
</reference>
<dbReference type="GO" id="GO:0006260">
    <property type="term" value="P:DNA replication"/>
    <property type="evidence" value="ECO:0007669"/>
    <property type="project" value="InterPro"/>
</dbReference>
<dbReference type="GO" id="GO:0003677">
    <property type="term" value="F:DNA binding"/>
    <property type="evidence" value="ECO:0007669"/>
    <property type="project" value="InterPro"/>
</dbReference>
<sequence>MKQSIPKIIFYRVKDNQAKIRFICTKAQEALNQEKRLLILVPNPEAGHYIDTLLWRQPEEDFLPHVFTQSSTMEWIAITTQEGANLNQADLLLNLCSHSVQTYQPYHEIYELYDETHPQKLESSKQRLKDYLDKGLFVKEL</sequence>
<dbReference type="GO" id="GO:0003887">
    <property type="term" value="F:DNA-directed DNA polymerase activity"/>
    <property type="evidence" value="ECO:0007669"/>
    <property type="project" value="InterPro"/>
</dbReference>
<dbReference type="EMBL" id="LN879502">
    <property type="protein sequence ID" value="CUI16461.1"/>
    <property type="molecule type" value="Genomic_DNA"/>
</dbReference>
<evidence type="ECO:0000313" key="1">
    <source>
        <dbReference type="EMBL" id="CUI16461.1"/>
    </source>
</evidence>
<dbReference type="PANTHER" id="PTHR38767:SF1">
    <property type="entry name" value="DNA POLYMERASE III SUBUNIT CHI"/>
    <property type="match status" value="1"/>
</dbReference>
<keyword evidence="2" id="KW-1185">Reference proteome</keyword>
<dbReference type="AlphaFoldDB" id="A0A0U5JBI0"/>
<organism evidence="1 2">
    <name type="scientific">Candidatus Protochlamydia naegleriophila</name>
    <dbReference type="NCBI Taxonomy" id="389348"/>
    <lineage>
        <taxon>Bacteria</taxon>
        <taxon>Pseudomonadati</taxon>
        <taxon>Chlamydiota</taxon>
        <taxon>Chlamydiia</taxon>
        <taxon>Parachlamydiales</taxon>
        <taxon>Parachlamydiaceae</taxon>
        <taxon>Candidatus Protochlamydia</taxon>
    </lineage>
</organism>
<evidence type="ECO:0008006" key="3">
    <source>
        <dbReference type="Google" id="ProtNLM"/>
    </source>
</evidence>
<dbReference type="InterPro" id="IPR007459">
    <property type="entry name" value="DNA_pol3_chi"/>
</dbReference>
<dbReference type="PANTHER" id="PTHR38767">
    <property type="entry name" value="DNA POLYMERASE III SUBUNIT CHI"/>
    <property type="match status" value="1"/>
</dbReference>